<organism evidence="6 7">
    <name type="scientific">Intoshia linei</name>
    <dbReference type="NCBI Taxonomy" id="1819745"/>
    <lineage>
        <taxon>Eukaryota</taxon>
        <taxon>Metazoa</taxon>
        <taxon>Spiralia</taxon>
        <taxon>Lophotrochozoa</taxon>
        <taxon>Mesozoa</taxon>
        <taxon>Orthonectida</taxon>
        <taxon>Rhopaluridae</taxon>
        <taxon>Intoshia</taxon>
    </lineage>
</organism>
<evidence type="ECO:0000256" key="2">
    <source>
        <dbReference type="ARBA" id="ARBA00029997"/>
    </source>
</evidence>
<dbReference type="EMBL" id="LWCA01000520">
    <property type="protein sequence ID" value="OAF68061.1"/>
    <property type="molecule type" value="Genomic_DNA"/>
</dbReference>
<evidence type="ECO:0000313" key="7">
    <source>
        <dbReference type="Proteomes" id="UP000078046"/>
    </source>
</evidence>
<name>A0A177B379_9BILA</name>
<reference evidence="6 7" key="1">
    <citation type="submission" date="2016-04" db="EMBL/GenBank/DDBJ databases">
        <title>The genome of Intoshia linei affirms orthonectids as highly simplified spiralians.</title>
        <authorList>
            <person name="Mikhailov K.V."/>
            <person name="Slusarev G.S."/>
            <person name="Nikitin M.A."/>
            <person name="Logacheva M.D."/>
            <person name="Penin A."/>
            <person name="Aleoshin V."/>
            <person name="Panchin Y.V."/>
        </authorList>
    </citation>
    <scope>NUCLEOTIDE SEQUENCE [LARGE SCALE GENOMIC DNA]</scope>
    <source>
        <strain evidence="6">Intl2013</strain>
        <tissue evidence="6">Whole animal</tissue>
    </source>
</reference>
<evidence type="ECO:0000256" key="1">
    <source>
        <dbReference type="ARBA" id="ARBA00016439"/>
    </source>
</evidence>
<protein>
    <recommendedName>
        <fullName evidence="1">Nucleoporin NUP35</fullName>
    </recommendedName>
    <alternativeName>
        <fullName evidence="3">35 kDa nucleoporin</fullName>
    </alternativeName>
    <alternativeName>
        <fullName evidence="2">Nucleoporin NUP53</fullName>
    </alternativeName>
</protein>
<dbReference type="Pfam" id="PF05172">
    <property type="entry name" value="RRM_Nup35"/>
    <property type="match status" value="1"/>
</dbReference>
<sequence>MRFFDSEKILSPIQKNKAANRRDILSTSNLKNEKSLLNEEKPFKCTNFNRNVHCDEENSKVKTIPPYVLGNLLDVSKASNRSHSVRNSSHNRQDMSKSNLSHLNGYSFCSFKSKSPSVSRRSSKKHDRYSMVQLMRSSALNESVQFGSRLARSNIDSEKINTSFSDINVSCNSNNLQNSNIRNVEFKSDSNGFVDNEYNYWATVFGFPENLIEKLIDKFSIKINIDRYEFDSDIRWLHVRVKTLRDMEILKSMNGILFENSAVIGVTDCKKKFSSSKAQFKSCDKEKIITFRNLSTNMNNTQSIQQHKIAEKYNYQGPMRNMETKEPKTNQSQVIFKLECDPSSKKSEISYLILDEL</sequence>
<accession>A0A177B379</accession>
<feature type="region of interest" description="Disordered" evidence="4">
    <location>
        <begin position="79"/>
        <end position="98"/>
    </location>
</feature>
<dbReference type="Proteomes" id="UP000078046">
    <property type="component" value="Unassembled WGS sequence"/>
</dbReference>
<evidence type="ECO:0000313" key="6">
    <source>
        <dbReference type="EMBL" id="OAF68061.1"/>
    </source>
</evidence>
<evidence type="ECO:0000256" key="4">
    <source>
        <dbReference type="SAM" id="MobiDB-lite"/>
    </source>
</evidence>
<proteinExistence type="predicted"/>
<gene>
    <name evidence="6" type="ORF">A3Q56_04196</name>
</gene>
<dbReference type="OrthoDB" id="3365060at2759"/>
<feature type="domain" description="RRM Nup35-type" evidence="5">
    <location>
        <begin position="197"/>
        <end position="271"/>
    </location>
</feature>
<dbReference type="AlphaFoldDB" id="A0A177B379"/>
<keyword evidence="7" id="KW-1185">Reference proteome</keyword>
<comment type="caution">
    <text evidence="6">The sequence shown here is derived from an EMBL/GenBank/DDBJ whole genome shotgun (WGS) entry which is preliminary data.</text>
</comment>
<dbReference type="InterPro" id="IPR007846">
    <property type="entry name" value="RRM_NUP35_dom"/>
</dbReference>
<evidence type="ECO:0000256" key="3">
    <source>
        <dbReference type="ARBA" id="ARBA00030250"/>
    </source>
</evidence>
<dbReference type="InterPro" id="IPR012677">
    <property type="entry name" value="Nucleotide-bd_a/b_plait_sf"/>
</dbReference>
<feature type="compositionally biased region" description="Low complexity" evidence="4">
    <location>
        <begin position="79"/>
        <end position="90"/>
    </location>
</feature>
<evidence type="ECO:0000259" key="5">
    <source>
        <dbReference type="Pfam" id="PF05172"/>
    </source>
</evidence>
<dbReference type="Gene3D" id="3.30.70.330">
    <property type="match status" value="1"/>
</dbReference>